<dbReference type="Gene3D" id="3.50.50.60">
    <property type="entry name" value="FAD/NAD(P)-binding domain"/>
    <property type="match status" value="2"/>
</dbReference>
<comment type="caution">
    <text evidence="1">The sequence shown here is derived from an EMBL/GenBank/DDBJ whole genome shotgun (WGS) entry which is preliminary data.</text>
</comment>
<dbReference type="PANTHER" id="PTHR43734">
    <property type="entry name" value="PHYTOENE DESATURASE"/>
    <property type="match status" value="1"/>
</dbReference>
<sequence length="503" mass="57262">MKINIIGGGISGLSLGCFLQMRGFKTQIFEKHSVPGGLCASWKRGEYTFDGCLHWILGSDSGSPFYKLWSEMLDMKSIEFVHHDVRVAVELKVNADKYGSKVFQLYTNIDRLEAYLLDIAPEDKMLIKSLVKLIRVIQHYELPPMIENIPQLQPLKQKMGMIKYLPFVFSYLRWKNETNFSFARKFKNPFLKEAFELLFDGDEVNLMVMAMPQAFFDKKSAGYPIGGSAKFAERVADKYKSMGGTIRFNSQIEKIIVEHDIAKGLILKDGTSVYSDITISAADWHYTVFNALEGKYVNDTLIRLAELKKLEVYPAIMLVSLGVSRDFKEFPHFFRFPVEQEYTSPDGTVYNRIEAHIYHYDKSLAPEGKTVIAMSFYTRNGDFWINLRESNREEYKRCKNSFATAMIDYLDKKLGGVRESIEEMDVSTPATYHRYTGNWKGSAQGWFPPKNLMASSPVGATLPGLKNFYYTSHWSIPGGGVPSALKSAHDLAQIIEISFIGQS</sequence>
<name>A0A644VS36_9ZZZZ</name>
<dbReference type="InterPro" id="IPR036188">
    <property type="entry name" value="FAD/NAD-bd_sf"/>
</dbReference>
<dbReference type="AlphaFoldDB" id="A0A644VS36"/>
<protein>
    <recommendedName>
        <fullName evidence="2">Amine oxidase domain-containing protein</fullName>
    </recommendedName>
</protein>
<dbReference type="EMBL" id="VSSQ01000389">
    <property type="protein sequence ID" value="MPL93342.1"/>
    <property type="molecule type" value="Genomic_DNA"/>
</dbReference>
<evidence type="ECO:0000313" key="1">
    <source>
        <dbReference type="EMBL" id="MPL93342.1"/>
    </source>
</evidence>
<dbReference type="SUPFAM" id="SSF51905">
    <property type="entry name" value="FAD/NAD(P)-binding domain"/>
    <property type="match status" value="1"/>
</dbReference>
<accession>A0A644VS36</accession>
<organism evidence="1">
    <name type="scientific">bioreactor metagenome</name>
    <dbReference type="NCBI Taxonomy" id="1076179"/>
    <lineage>
        <taxon>unclassified sequences</taxon>
        <taxon>metagenomes</taxon>
        <taxon>ecological metagenomes</taxon>
    </lineage>
</organism>
<dbReference type="PROSITE" id="PS51257">
    <property type="entry name" value="PROKAR_LIPOPROTEIN"/>
    <property type="match status" value="1"/>
</dbReference>
<gene>
    <name evidence="1" type="ORF">SDC9_39468</name>
</gene>
<proteinExistence type="predicted"/>
<reference evidence="1" key="1">
    <citation type="submission" date="2019-08" db="EMBL/GenBank/DDBJ databases">
        <authorList>
            <person name="Kucharzyk K."/>
            <person name="Murdoch R.W."/>
            <person name="Higgins S."/>
            <person name="Loffler F."/>
        </authorList>
    </citation>
    <scope>NUCLEOTIDE SEQUENCE</scope>
</reference>
<dbReference type="Pfam" id="PF13450">
    <property type="entry name" value="NAD_binding_8"/>
    <property type="match status" value="1"/>
</dbReference>
<evidence type="ECO:0008006" key="2">
    <source>
        <dbReference type="Google" id="ProtNLM"/>
    </source>
</evidence>
<dbReference type="PANTHER" id="PTHR43734:SF4">
    <property type="entry name" value="AMINE OXIDASE DOMAIN-CONTAINING PROTEIN"/>
    <property type="match status" value="1"/>
</dbReference>